<evidence type="ECO:0000313" key="3">
    <source>
        <dbReference type="Proteomes" id="UP000462621"/>
    </source>
</evidence>
<keyword evidence="2" id="KW-0808">Transferase</keyword>
<sequence length="168" mass="18449">MLIRTEAPADILSIDRLLKETFETEAEAQLVMSLRENGHFTLSLVACTDEGDVIGHAVFSPLHIDAEESSWQGIAPICVKPEFRHQGIGSQLIREGLDSLSELGYPGCITSENSEFWSQLGFTTDPSLSVAGNETLVCQILTLWEDHTPNPTGAIKFGVEFDHYLSAQ</sequence>
<dbReference type="SUPFAM" id="SSF55729">
    <property type="entry name" value="Acyl-CoA N-acyltransferases (Nat)"/>
    <property type="match status" value="1"/>
</dbReference>
<dbReference type="EMBL" id="WEKT01000005">
    <property type="protein sequence ID" value="MZI92602.1"/>
    <property type="molecule type" value="Genomic_DNA"/>
</dbReference>
<dbReference type="RefSeq" id="WP_161153898.1">
    <property type="nucleotide sequence ID" value="NZ_WEKT01000005.1"/>
</dbReference>
<evidence type="ECO:0000313" key="2">
    <source>
        <dbReference type="EMBL" id="MZI92602.1"/>
    </source>
</evidence>
<dbReference type="AlphaFoldDB" id="A0A7X4RTV8"/>
<gene>
    <name evidence="2" type="ORF">F9817_05205</name>
</gene>
<feature type="domain" description="N-acetyltransferase" evidence="1">
    <location>
        <begin position="1"/>
        <end position="150"/>
    </location>
</feature>
<keyword evidence="3" id="KW-1185">Reference proteome</keyword>
<accession>A0A7X4RTV8</accession>
<dbReference type="GO" id="GO:0016747">
    <property type="term" value="F:acyltransferase activity, transferring groups other than amino-acyl groups"/>
    <property type="evidence" value="ECO:0007669"/>
    <property type="project" value="InterPro"/>
</dbReference>
<dbReference type="PROSITE" id="PS51186">
    <property type="entry name" value="GNAT"/>
    <property type="match status" value="1"/>
</dbReference>
<dbReference type="Pfam" id="PF13508">
    <property type="entry name" value="Acetyltransf_7"/>
    <property type="match status" value="1"/>
</dbReference>
<dbReference type="InterPro" id="IPR016181">
    <property type="entry name" value="Acyl_CoA_acyltransferase"/>
</dbReference>
<protein>
    <submittedName>
        <fullName evidence="2">GNAT family N-acetyltransferase</fullName>
    </submittedName>
</protein>
<dbReference type="CDD" id="cd04301">
    <property type="entry name" value="NAT_SF"/>
    <property type="match status" value="1"/>
</dbReference>
<dbReference type="InterPro" id="IPR000182">
    <property type="entry name" value="GNAT_dom"/>
</dbReference>
<proteinExistence type="predicted"/>
<dbReference type="Proteomes" id="UP000462621">
    <property type="component" value="Unassembled WGS sequence"/>
</dbReference>
<reference evidence="2 3" key="1">
    <citation type="submission" date="2019-10" db="EMBL/GenBank/DDBJ databases">
        <title>Vibrio sp. nov. isolated from a shrimp pond.</title>
        <authorList>
            <person name="Gomez-Gil B."/>
            <person name="Enciso-Ibarra J."/>
            <person name="Enciso-Ibarra K."/>
            <person name="Bolan-Mejia C."/>
        </authorList>
    </citation>
    <scope>NUCLEOTIDE SEQUENCE [LARGE SCALE GENOMIC DNA]</scope>
    <source>
        <strain evidence="2 3">CAIM 722</strain>
    </source>
</reference>
<organism evidence="2 3">
    <name type="scientific">Vibrio eleionomae</name>
    <dbReference type="NCBI Taxonomy" id="2653505"/>
    <lineage>
        <taxon>Bacteria</taxon>
        <taxon>Pseudomonadati</taxon>
        <taxon>Pseudomonadota</taxon>
        <taxon>Gammaproteobacteria</taxon>
        <taxon>Vibrionales</taxon>
        <taxon>Vibrionaceae</taxon>
        <taxon>Vibrio</taxon>
    </lineage>
</organism>
<comment type="caution">
    <text evidence="2">The sequence shown here is derived from an EMBL/GenBank/DDBJ whole genome shotgun (WGS) entry which is preliminary data.</text>
</comment>
<name>A0A7X4RTV8_9VIBR</name>
<dbReference type="Gene3D" id="3.40.630.30">
    <property type="match status" value="1"/>
</dbReference>
<evidence type="ECO:0000259" key="1">
    <source>
        <dbReference type="PROSITE" id="PS51186"/>
    </source>
</evidence>